<dbReference type="Proteomes" id="UP000774000">
    <property type="component" value="Unassembled WGS sequence"/>
</dbReference>
<organism evidence="2 3">
    <name type="scientific">Halanaerobacter jeridensis</name>
    <dbReference type="NCBI Taxonomy" id="706427"/>
    <lineage>
        <taxon>Bacteria</taxon>
        <taxon>Bacillati</taxon>
        <taxon>Bacillota</taxon>
        <taxon>Clostridia</taxon>
        <taxon>Halanaerobiales</taxon>
        <taxon>Halobacteroidaceae</taxon>
        <taxon>Halanaerobacter</taxon>
    </lineage>
</organism>
<dbReference type="RefSeq" id="WP_204701398.1">
    <property type="nucleotide sequence ID" value="NZ_JAFBDQ010000006.1"/>
</dbReference>
<dbReference type="AlphaFoldDB" id="A0A938XWL3"/>
<reference evidence="2" key="1">
    <citation type="submission" date="2021-01" db="EMBL/GenBank/DDBJ databases">
        <title>Genomic Encyclopedia of Type Strains, Phase IV (KMG-IV): sequencing the most valuable type-strain genomes for metagenomic binning, comparative biology and taxonomic classification.</title>
        <authorList>
            <person name="Goeker M."/>
        </authorList>
    </citation>
    <scope>NUCLEOTIDE SEQUENCE</scope>
    <source>
        <strain evidence="2">DSM 23230</strain>
    </source>
</reference>
<dbReference type="EMBL" id="JAFBDQ010000006">
    <property type="protein sequence ID" value="MBM7556620.1"/>
    <property type="molecule type" value="Genomic_DNA"/>
</dbReference>
<proteinExistence type="predicted"/>
<name>A0A938XWL3_9FIRM</name>
<gene>
    <name evidence="2" type="ORF">JOC47_001471</name>
</gene>
<comment type="caution">
    <text evidence="2">The sequence shown here is derived from an EMBL/GenBank/DDBJ whole genome shotgun (WGS) entry which is preliminary data.</text>
</comment>
<keyword evidence="3" id="KW-1185">Reference proteome</keyword>
<evidence type="ECO:0000313" key="3">
    <source>
        <dbReference type="Proteomes" id="UP000774000"/>
    </source>
</evidence>
<dbReference type="Pfam" id="PF12673">
    <property type="entry name" value="SipL"/>
    <property type="match status" value="1"/>
</dbReference>
<protein>
    <recommendedName>
        <fullName evidence="1">SipL SPOCS domain-containing protein</fullName>
    </recommendedName>
</protein>
<feature type="domain" description="SipL SPOCS" evidence="1">
    <location>
        <begin position="59"/>
        <end position="131"/>
    </location>
</feature>
<evidence type="ECO:0000259" key="1">
    <source>
        <dbReference type="Pfam" id="PF12673"/>
    </source>
</evidence>
<sequence length="180" mass="20629">MTKGKRKESKRSPTFCSKKDLLKQGDEKCPQPNDIIAYSTQIILDGQCSIPETKPDKEKIIATHHNIKVKKVETIDSSEVIDGNEIRGKKVIVAGIFNLGIEYSAKTPDQRVHFFHCSFPFQAIVFQKVEGEERLFPVDFNLENYLVHVCVEDLQVEQIDERTIDRAVVLLIWLQPKEDC</sequence>
<evidence type="ECO:0000313" key="2">
    <source>
        <dbReference type="EMBL" id="MBM7556620.1"/>
    </source>
</evidence>
<accession>A0A938XWL3</accession>
<dbReference type="InterPro" id="IPR024300">
    <property type="entry name" value="SipL_SPOCS_dom"/>
</dbReference>